<dbReference type="Proteomes" id="UP000183371">
    <property type="component" value="Unassembled WGS sequence"/>
</dbReference>
<proteinExistence type="predicted"/>
<dbReference type="AlphaFoldDB" id="A0A1I6Y953"/>
<accession>A0A1I6Y953</accession>
<name>A0A1I6Y953_9HYPH</name>
<dbReference type="RefSeq" id="WP_054784749.1">
    <property type="nucleotide sequence ID" value="NZ_FPBD01000001.1"/>
</dbReference>
<dbReference type="Gene3D" id="2.60.120.620">
    <property type="entry name" value="q2cbj1_9rhob like domain"/>
    <property type="match status" value="1"/>
</dbReference>
<dbReference type="EMBL" id="FPBD01000001">
    <property type="protein sequence ID" value="SFT47039.1"/>
    <property type="molecule type" value="Genomic_DNA"/>
</dbReference>
<dbReference type="SUPFAM" id="SSF51197">
    <property type="entry name" value="Clavaminate synthase-like"/>
    <property type="match status" value="1"/>
</dbReference>
<evidence type="ECO:0000313" key="2">
    <source>
        <dbReference type="Proteomes" id="UP000183371"/>
    </source>
</evidence>
<dbReference type="InterPro" id="IPR008775">
    <property type="entry name" value="Phytyl_CoA_dOase-like"/>
</dbReference>
<reference evidence="2" key="1">
    <citation type="submission" date="2016-10" db="EMBL/GenBank/DDBJ databases">
        <authorList>
            <person name="Varghese N."/>
            <person name="Submissions S."/>
        </authorList>
    </citation>
    <scope>NUCLEOTIDE SEQUENCE [LARGE SCALE GENOMIC DNA]</scope>
    <source>
        <strain evidence="2">DSM 17465</strain>
    </source>
</reference>
<gene>
    <name evidence="1" type="ORF">SAMN05444141_101717</name>
</gene>
<keyword evidence="1" id="KW-0560">Oxidoreductase</keyword>
<dbReference type="Pfam" id="PF05721">
    <property type="entry name" value="PhyH"/>
    <property type="match status" value="1"/>
</dbReference>
<keyword evidence="2" id="KW-1185">Reference proteome</keyword>
<evidence type="ECO:0000313" key="1">
    <source>
        <dbReference type="EMBL" id="SFT47039.1"/>
    </source>
</evidence>
<keyword evidence="1" id="KW-0223">Dioxygenase</keyword>
<dbReference type="GO" id="GO:0016706">
    <property type="term" value="F:2-oxoglutarate-dependent dioxygenase activity"/>
    <property type="evidence" value="ECO:0007669"/>
    <property type="project" value="UniProtKB-ARBA"/>
</dbReference>
<sequence length="343" mass="38845">MSPLKILKSPLWIADIALGGKSFRGNPIIGSRYLNERGFHVWRMTLAERMAQMRRRQMEHFLPAEDRQFFHENGYVVRHNVLPEDIFKAVQNELEQTEFAAREMKQGRTVTRFIGLTPAILKKLPGLQAAVGADIFQKGLRYVASNNADPLVYLHTVLWDLDENRKDPQTNFHSDTFHPTAKAWLFLKDVEVADGPFHYVPGSHRLNEARRKWEYEQSLTAATHKDGNHAVGSFRVTEDQLQDMGFSKPVSFAVPANTLVIADTHGFHARGIATRPGLRVGLYGSVRRSPFSLWAGGDVRSLPGIKGRQTEIFGTYLDWRSKRGHGVSHLDVGKVKAMAPRIR</sequence>
<protein>
    <submittedName>
        <fullName evidence="1">Phytanoyl-CoA dioxygenase (PhyH)</fullName>
    </submittedName>
</protein>
<organism evidence="1 2">
    <name type="scientific">Pseudovibrio denitrificans</name>
    <dbReference type="NCBI Taxonomy" id="258256"/>
    <lineage>
        <taxon>Bacteria</taxon>
        <taxon>Pseudomonadati</taxon>
        <taxon>Pseudomonadota</taxon>
        <taxon>Alphaproteobacteria</taxon>
        <taxon>Hyphomicrobiales</taxon>
        <taxon>Stappiaceae</taxon>
        <taxon>Pseudovibrio</taxon>
    </lineage>
</organism>